<accession>A0A9W6Z3N3</accession>
<evidence type="ECO:0000313" key="2">
    <source>
        <dbReference type="Proteomes" id="UP001165063"/>
    </source>
</evidence>
<organism evidence="1 2">
    <name type="scientific">Ambrosiozyma monospora</name>
    <name type="common">Yeast</name>
    <name type="synonym">Endomycopsis monosporus</name>
    <dbReference type="NCBI Taxonomy" id="43982"/>
    <lineage>
        <taxon>Eukaryota</taxon>
        <taxon>Fungi</taxon>
        <taxon>Dikarya</taxon>
        <taxon>Ascomycota</taxon>
        <taxon>Saccharomycotina</taxon>
        <taxon>Pichiomycetes</taxon>
        <taxon>Pichiales</taxon>
        <taxon>Pichiaceae</taxon>
        <taxon>Ambrosiozyma</taxon>
    </lineage>
</organism>
<gene>
    <name evidence="1" type="ORF">Amon01_000613500</name>
</gene>
<comment type="caution">
    <text evidence="1">The sequence shown here is derived from an EMBL/GenBank/DDBJ whole genome shotgun (WGS) entry which is preliminary data.</text>
</comment>
<proteinExistence type="predicted"/>
<name>A0A9W6Z3N3_AMBMO</name>
<dbReference type="EMBL" id="BSXU01003722">
    <property type="protein sequence ID" value="GMG40369.1"/>
    <property type="molecule type" value="Genomic_DNA"/>
</dbReference>
<reference evidence="1" key="1">
    <citation type="submission" date="2023-04" db="EMBL/GenBank/DDBJ databases">
        <title>Ambrosiozyma monospora NBRC 1965.</title>
        <authorList>
            <person name="Ichikawa N."/>
            <person name="Sato H."/>
            <person name="Tonouchi N."/>
        </authorList>
    </citation>
    <scope>NUCLEOTIDE SEQUENCE</scope>
    <source>
        <strain evidence="1">NBRC 1965</strain>
    </source>
</reference>
<evidence type="ECO:0000313" key="1">
    <source>
        <dbReference type="EMBL" id="GMG40369.1"/>
    </source>
</evidence>
<dbReference type="AlphaFoldDB" id="A0A9W6Z3N3"/>
<protein>
    <submittedName>
        <fullName evidence="1">Unnamed protein product</fullName>
    </submittedName>
</protein>
<dbReference type="OrthoDB" id="3989763at2759"/>
<dbReference type="Proteomes" id="UP001165063">
    <property type="component" value="Unassembled WGS sequence"/>
</dbReference>
<sequence>MVRALGESPSLDGKSKGEMQVQARKCYIRLIQLCWNLSEKNVGQLKKIGKFVIVACAGSLSRLEQLERQEQLDPNNSFKQCIFHLPYFLLLVNLIHKLVSNESGFENSNNYEIMSTKLEKKIIVAACSFSGDHFYRCLSRSRFHIESMLMFTALVPNPWMHVASISTEHNLSLVNVVNFLYFLHSRSPVIVDWEYFVIEIEKSTRMKDAEKWKHIFFFIRRIIYDLDWQLEEQLLLKLYRMLSSQRFENVGSAKSIPLFYTSLPDPTRFTVSEGCLDMYLKLLVLFVSKYMDPSKESLLVEKLNPVGDIRTCTVALLRSRANLLLVMVMLFKKDFNQHFGAIFKILNGFKNLDGHKTILELMSVLTKISIKVLDRFPIGIIRSCLAVIVNVINESTSNSETLSPCFGEFYDVLCNYFSDPMWDKKTVSRITDIAIISLKLRRCDRGSKTGFACEKLLVIFIKHLHSLTEFDMSGCESKLKNDCIGNLKVFVTLPIRNESLKKVCFELWIQLSSKLMVSIDALIYLEWDYLGSEKFRNTYELLFFANLVDCYKDIHLSSNKKRVFQLLMKNLPVVISPYFYQFIYSLSKQEYMRDLLTFSTGLSIPTLSMFEFKKNKLAITIKILARVINKIRSSDERELFKECLEVYVNSLNAEYWKQKDLNDDFTAFTQSTTRIFGYIHGAAEKFIKHIPAYNSLKLELSITDSFYLVDMSEQCNNLSEFVELLEGGYSSAIAKATLSEFESELFEVLMSSNNIFEGPKGASPFSPFISIFGFHFAYVSEDSTHWVHLKNWLIVLLRLVRALPFVDETDLCFHGLFFYW</sequence>
<keyword evidence="2" id="KW-1185">Reference proteome</keyword>